<organism evidence="2 3">
    <name type="scientific">Streptococcus panodentis</name>
    <dbReference type="NCBI Taxonomy" id="1581472"/>
    <lineage>
        <taxon>Bacteria</taxon>
        <taxon>Bacillati</taxon>
        <taxon>Bacillota</taxon>
        <taxon>Bacilli</taxon>
        <taxon>Lactobacillales</taxon>
        <taxon>Streptococcaceae</taxon>
        <taxon>Streptococcus</taxon>
    </lineage>
</organism>
<name>A0ABS5B0A0_9STRE</name>
<gene>
    <name evidence="2" type="ORF">DHL47_13265</name>
</gene>
<feature type="transmembrane region" description="Helical" evidence="1">
    <location>
        <begin position="50"/>
        <end position="77"/>
    </location>
</feature>
<comment type="caution">
    <text evidence="2">The sequence shown here is derived from an EMBL/GenBank/DDBJ whole genome shotgun (WGS) entry which is preliminary data.</text>
</comment>
<keyword evidence="1" id="KW-0472">Membrane</keyword>
<keyword evidence="1" id="KW-1133">Transmembrane helix</keyword>
<feature type="transmembrane region" description="Helical" evidence="1">
    <location>
        <begin position="24"/>
        <end position="43"/>
    </location>
</feature>
<keyword evidence="3" id="KW-1185">Reference proteome</keyword>
<keyword evidence="1" id="KW-0812">Transmembrane</keyword>
<reference evidence="2 3" key="1">
    <citation type="submission" date="2018-05" db="EMBL/GenBank/DDBJ databases">
        <title>Draft genome sequence of Streptococcus panodentis CCUG 70867T.</title>
        <authorList>
            <person name="Salva-Serra F."/>
            <person name="Mendez V."/>
            <person name="Jaen-Luchoro D."/>
            <person name="Gonzales-Siles L."/>
            <person name="Karlsson R."/>
            <person name="Engstrom-Jakobsson H."/>
            <person name="Busquets A."/>
            <person name="Gomila M."/>
            <person name="Pineiro-Iglesias B."/>
            <person name="Bennasar-Figueras A."/>
            <person name="Seeger M."/>
            <person name="Moore E."/>
        </authorList>
    </citation>
    <scope>NUCLEOTIDE SEQUENCE [LARGE SCALE GENOMIC DNA]</scope>
    <source>
        <strain evidence="2 3">CCUG 70867</strain>
    </source>
</reference>
<dbReference type="Proteomes" id="UP001519349">
    <property type="component" value="Unassembled WGS sequence"/>
</dbReference>
<protein>
    <submittedName>
        <fullName evidence="2">Uncharacterized protein</fullName>
    </submittedName>
</protein>
<dbReference type="EMBL" id="QFAY01000043">
    <property type="protein sequence ID" value="MBP2622262.1"/>
    <property type="molecule type" value="Genomic_DNA"/>
</dbReference>
<feature type="transmembrane region" description="Helical" evidence="1">
    <location>
        <begin position="108"/>
        <end position="133"/>
    </location>
</feature>
<sequence>MSFLTETAKWIKSHEIILKLCDELLAIASFLFSSYIIFFVLSYKQGNHFSLAIIIASLLYCIFAWIGIILTIGNMVYPVNGIKPLEKHGLSTTILQIYSRLHLSDLSLGIMTISLSSLIPNLSLTFSGVIIGSMQMMFTYYSKKLNYKMHIFTIVIWNIWIILFQIL</sequence>
<proteinExistence type="predicted"/>
<evidence type="ECO:0000256" key="1">
    <source>
        <dbReference type="SAM" id="Phobius"/>
    </source>
</evidence>
<accession>A0ABS5B0A0</accession>
<evidence type="ECO:0000313" key="2">
    <source>
        <dbReference type="EMBL" id="MBP2622262.1"/>
    </source>
</evidence>
<evidence type="ECO:0000313" key="3">
    <source>
        <dbReference type="Proteomes" id="UP001519349"/>
    </source>
</evidence>
<feature type="transmembrane region" description="Helical" evidence="1">
    <location>
        <begin position="145"/>
        <end position="166"/>
    </location>
</feature>